<sequence length="328" mass="36834">NTTCSMSNNDRPSSPILTNDTLQQSIISNQNSDINNVQQAKKLQILEQLQHVEKELHDKAQQQLKINQDYRQQVNDYVDSNALPSPSTISGKKKRTTSSSSTSSSSSETSSSSSTAKQDDQSTLPITITTTTTTTNLTLPAPTQTINFFSTSTNESNQSSSNNLRISNKSLIPPFHHNQHHPKIKKSFNRQLSKFDRRLEQNLHDNQTHIDQMNLHLKNLKLLSPSSTECLTTLSPTKTPMRINTDTQKALEHLRELASNPSELERIQSLANNPNLIQEIKKVANQSFNEQLRTLPPFTPANLQQTTNDSLTIENKSNNNDNHQKSKL</sequence>
<dbReference type="Proteomes" id="UP000663870">
    <property type="component" value="Unassembled WGS sequence"/>
</dbReference>
<dbReference type="EMBL" id="CAJNOL010011981">
    <property type="protein sequence ID" value="CAF1657916.1"/>
    <property type="molecule type" value="Genomic_DNA"/>
</dbReference>
<protein>
    <submittedName>
        <fullName evidence="3">Uncharacterized protein</fullName>
    </submittedName>
</protein>
<accession>A0A816EUW1</accession>
<evidence type="ECO:0000256" key="1">
    <source>
        <dbReference type="SAM" id="MobiDB-lite"/>
    </source>
</evidence>
<feature type="compositionally biased region" description="Low complexity" evidence="1">
    <location>
        <begin position="148"/>
        <end position="163"/>
    </location>
</feature>
<evidence type="ECO:0000313" key="4">
    <source>
        <dbReference type="Proteomes" id="UP000663870"/>
    </source>
</evidence>
<feature type="compositionally biased region" description="Polar residues" evidence="1">
    <location>
        <begin position="301"/>
        <end position="321"/>
    </location>
</feature>
<feature type="region of interest" description="Disordered" evidence="1">
    <location>
        <begin position="78"/>
        <end position="125"/>
    </location>
</feature>
<dbReference type="Proteomes" id="UP000663854">
    <property type="component" value="Unassembled WGS sequence"/>
</dbReference>
<feature type="compositionally biased region" description="Low complexity" evidence="1">
    <location>
        <begin position="97"/>
        <end position="115"/>
    </location>
</feature>
<reference evidence="3" key="1">
    <citation type="submission" date="2021-02" db="EMBL/GenBank/DDBJ databases">
        <authorList>
            <person name="Nowell W R."/>
        </authorList>
    </citation>
    <scope>NUCLEOTIDE SEQUENCE</scope>
</reference>
<feature type="region of interest" description="Disordered" evidence="1">
    <location>
        <begin position="294"/>
        <end position="328"/>
    </location>
</feature>
<keyword evidence="4" id="KW-1185">Reference proteome</keyword>
<proteinExistence type="predicted"/>
<comment type="caution">
    <text evidence="3">The sequence shown here is derived from an EMBL/GenBank/DDBJ whole genome shotgun (WGS) entry which is preliminary data.</text>
</comment>
<evidence type="ECO:0000313" key="3">
    <source>
        <dbReference type="EMBL" id="CAF1657916.1"/>
    </source>
</evidence>
<name>A0A816EUW1_9BILA</name>
<feature type="region of interest" description="Disordered" evidence="1">
    <location>
        <begin position="148"/>
        <end position="167"/>
    </location>
</feature>
<feature type="non-terminal residue" evidence="3">
    <location>
        <position position="1"/>
    </location>
</feature>
<organism evidence="3 4">
    <name type="scientific">Rotaria sordida</name>
    <dbReference type="NCBI Taxonomy" id="392033"/>
    <lineage>
        <taxon>Eukaryota</taxon>
        <taxon>Metazoa</taxon>
        <taxon>Spiralia</taxon>
        <taxon>Gnathifera</taxon>
        <taxon>Rotifera</taxon>
        <taxon>Eurotatoria</taxon>
        <taxon>Bdelloidea</taxon>
        <taxon>Philodinida</taxon>
        <taxon>Philodinidae</taxon>
        <taxon>Rotaria</taxon>
    </lineage>
</organism>
<dbReference type="AlphaFoldDB" id="A0A816EUW1"/>
<gene>
    <name evidence="3" type="ORF">JXQ802_LOCUS55587</name>
    <name evidence="2" type="ORF">PYM288_LOCUS39053</name>
</gene>
<evidence type="ECO:0000313" key="2">
    <source>
        <dbReference type="EMBL" id="CAF1509133.1"/>
    </source>
</evidence>
<dbReference type="EMBL" id="CAJNOH010010168">
    <property type="protein sequence ID" value="CAF1509133.1"/>
    <property type="molecule type" value="Genomic_DNA"/>
</dbReference>